<dbReference type="InterPro" id="IPR000445">
    <property type="entry name" value="HhH_motif"/>
</dbReference>
<keyword evidence="2" id="KW-0004">4Fe-4S</keyword>
<dbReference type="Pfam" id="PF00730">
    <property type="entry name" value="HhH-GPD"/>
    <property type="match status" value="1"/>
</dbReference>
<dbReference type="SMART" id="SM00478">
    <property type="entry name" value="ENDO3c"/>
    <property type="match status" value="1"/>
</dbReference>
<evidence type="ECO:0000256" key="1">
    <source>
        <dbReference type="ARBA" id="ARBA00008343"/>
    </source>
</evidence>
<dbReference type="AlphaFoldDB" id="A0A2M7M3D2"/>
<name>A0A2M7M3D2_9BACT</name>
<organism evidence="11 12">
    <name type="scientific">bacterium (Candidatus Ratteibacteria) CG_4_10_14_3_um_filter_41_18</name>
    <dbReference type="NCBI Taxonomy" id="2014287"/>
    <lineage>
        <taxon>Bacteria</taxon>
        <taxon>Candidatus Ratteibacteria</taxon>
    </lineage>
</organism>
<evidence type="ECO:0000256" key="7">
    <source>
        <dbReference type="ARBA" id="ARBA00023014"/>
    </source>
</evidence>
<evidence type="ECO:0000259" key="10">
    <source>
        <dbReference type="SMART" id="SM00478"/>
    </source>
</evidence>
<dbReference type="EMBL" id="PFJK01000181">
    <property type="protein sequence ID" value="PIX77196.1"/>
    <property type="molecule type" value="Genomic_DNA"/>
</dbReference>
<accession>A0A2M7M3D2</accession>
<gene>
    <name evidence="11" type="ORF">COZ37_03940</name>
</gene>
<dbReference type="InterPro" id="IPR011257">
    <property type="entry name" value="DNA_glycosylase"/>
</dbReference>
<dbReference type="PANTHER" id="PTHR10359:SF19">
    <property type="entry name" value="DNA REPAIR GLYCOSYLASE MJ1434-RELATED"/>
    <property type="match status" value="1"/>
</dbReference>
<evidence type="ECO:0000256" key="9">
    <source>
        <dbReference type="ARBA" id="ARBA00023295"/>
    </source>
</evidence>
<dbReference type="Proteomes" id="UP000229703">
    <property type="component" value="Unassembled WGS sequence"/>
</dbReference>
<keyword evidence="5" id="KW-0378">Hydrolase</keyword>
<dbReference type="GO" id="GO:0046872">
    <property type="term" value="F:metal ion binding"/>
    <property type="evidence" value="ECO:0007669"/>
    <property type="project" value="UniProtKB-KW"/>
</dbReference>
<proteinExistence type="inferred from homology"/>
<dbReference type="GO" id="GO:0006284">
    <property type="term" value="P:base-excision repair"/>
    <property type="evidence" value="ECO:0007669"/>
    <property type="project" value="InterPro"/>
</dbReference>
<dbReference type="InterPro" id="IPR023170">
    <property type="entry name" value="HhH_base_excis_C"/>
</dbReference>
<sequence>MMKYPLITIYKSLYRAFGPQHWWPARTKFEIIVGAILTQQTTWKNVERAIKNLRKNHLLTIEGLANTPLKKIEELVQPAGYYRQKSKHLKEVSAYLLNHYQGNLKNFFKKGTKNSREELLALRGVGKETADSIFLYAGGKRIFVIDAYTRRVLSRLGLLQASDYDRIRMFFEDNLPREIKVYQEFHALLVKLGKDFCKKKPLCKLCPLNRLCLSQLK</sequence>
<evidence type="ECO:0000256" key="6">
    <source>
        <dbReference type="ARBA" id="ARBA00023004"/>
    </source>
</evidence>
<dbReference type="Gene3D" id="1.10.1670.10">
    <property type="entry name" value="Helix-hairpin-Helix base-excision DNA repair enzymes (C-terminal)"/>
    <property type="match status" value="1"/>
</dbReference>
<evidence type="ECO:0000256" key="2">
    <source>
        <dbReference type="ARBA" id="ARBA00022485"/>
    </source>
</evidence>
<keyword evidence="11" id="KW-0255">Endonuclease</keyword>
<comment type="caution">
    <text evidence="11">The sequence shown here is derived from an EMBL/GenBank/DDBJ whole genome shotgun (WGS) entry which is preliminary data.</text>
</comment>
<evidence type="ECO:0000256" key="8">
    <source>
        <dbReference type="ARBA" id="ARBA00023204"/>
    </source>
</evidence>
<dbReference type="GO" id="GO:0004519">
    <property type="term" value="F:endonuclease activity"/>
    <property type="evidence" value="ECO:0007669"/>
    <property type="project" value="UniProtKB-KW"/>
</dbReference>
<dbReference type="SUPFAM" id="SSF48150">
    <property type="entry name" value="DNA-glycosylase"/>
    <property type="match status" value="1"/>
</dbReference>
<dbReference type="Pfam" id="PF00633">
    <property type="entry name" value="HHH"/>
    <property type="match status" value="1"/>
</dbReference>
<dbReference type="CDD" id="cd00056">
    <property type="entry name" value="ENDO3c"/>
    <property type="match status" value="1"/>
</dbReference>
<comment type="similarity">
    <text evidence="1">Belongs to the Nth/MutY family.</text>
</comment>
<dbReference type="PANTHER" id="PTHR10359">
    <property type="entry name" value="A/G-SPECIFIC ADENINE GLYCOSYLASE/ENDONUCLEASE III"/>
    <property type="match status" value="1"/>
</dbReference>
<dbReference type="GO" id="GO:0019104">
    <property type="term" value="F:DNA N-glycosylase activity"/>
    <property type="evidence" value="ECO:0007669"/>
    <property type="project" value="UniProtKB-ARBA"/>
</dbReference>
<reference evidence="12" key="1">
    <citation type="submission" date="2017-09" db="EMBL/GenBank/DDBJ databases">
        <title>Depth-based differentiation of microbial function through sediment-hosted aquifers and enrichment of novel symbionts in the deep terrestrial subsurface.</title>
        <authorList>
            <person name="Probst A.J."/>
            <person name="Ladd B."/>
            <person name="Jarett J.K."/>
            <person name="Geller-Mcgrath D.E."/>
            <person name="Sieber C.M.K."/>
            <person name="Emerson J.B."/>
            <person name="Anantharaman K."/>
            <person name="Thomas B.C."/>
            <person name="Malmstrom R."/>
            <person name="Stieglmeier M."/>
            <person name="Klingl A."/>
            <person name="Woyke T."/>
            <person name="Ryan C.M."/>
            <person name="Banfield J.F."/>
        </authorList>
    </citation>
    <scope>NUCLEOTIDE SEQUENCE [LARGE SCALE GENOMIC DNA]</scope>
</reference>
<keyword evidence="7" id="KW-0411">Iron-sulfur</keyword>
<evidence type="ECO:0000313" key="12">
    <source>
        <dbReference type="Proteomes" id="UP000229703"/>
    </source>
</evidence>
<dbReference type="GO" id="GO:0051539">
    <property type="term" value="F:4 iron, 4 sulfur cluster binding"/>
    <property type="evidence" value="ECO:0007669"/>
    <property type="project" value="UniProtKB-KW"/>
</dbReference>
<keyword evidence="11" id="KW-0540">Nuclease</keyword>
<dbReference type="PIRSF" id="PIRSF001435">
    <property type="entry name" value="Nth"/>
    <property type="match status" value="1"/>
</dbReference>
<keyword evidence="9" id="KW-0326">Glycosidase</keyword>
<protein>
    <submittedName>
        <fullName evidence="11">Endonuclease</fullName>
    </submittedName>
</protein>
<keyword evidence="3" id="KW-0479">Metal-binding</keyword>
<evidence type="ECO:0000256" key="4">
    <source>
        <dbReference type="ARBA" id="ARBA00022763"/>
    </source>
</evidence>
<dbReference type="Gene3D" id="1.10.340.30">
    <property type="entry name" value="Hypothetical protein, domain 2"/>
    <property type="match status" value="1"/>
</dbReference>
<keyword evidence="4" id="KW-0227">DNA damage</keyword>
<feature type="domain" description="HhH-GPD" evidence="10">
    <location>
        <begin position="37"/>
        <end position="195"/>
    </location>
</feature>
<evidence type="ECO:0000313" key="11">
    <source>
        <dbReference type="EMBL" id="PIX77196.1"/>
    </source>
</evidence>
<evidence type="ECO:0000256" key="5">
    <source>
        <dbReference type="ARBA" id="ARBA00022801"/>
    </source>
</evidence>
<dbReference type="GO" id="GO:0003677">
    <property type="term" value="F:DNA binding"/>
    <property type="evidence" value="ECO:0007669"/>
    <property type="project" value="InterPro"/>
</dbReference>
<dbReference type="InterPro" id="IPR003265">
    <property type="entry name" value="HhH-GPD_domain"/>
</dbReference>
<evidence type="ECO:0000256" key="3">
    <source>
        <dbReference type="ARBA" id="ARBA00022723"/>
    </source>
</evidence>
<keyword evidence="6" id="KW-0408">Iron</keyword>
<keyword evidence="8" id="KW-0234">DNA repair</keyword>